<evidence type="ECO:0000256" key="3">
    <source>
        <dbReference type="SAM" id="MobiDB-lite"/>
    </source>
</evidence>
<dbReference type="Pfam" id="PF00076">
    <property type="entry name" value="RRM_1"/>
    <property type="match status" value="1"/>
</dbReference>
<feature type="compositionally biased region" description="Basic and acidic residues" evidence="3">
    <location>
        <begin position="163"/>
        <end position="173"/>
    </location>
</feature>
<dbReference type="PANTHER" id="PTHR23236:SF11">
    <property type="entry name" value="EUKARYOTIC TRANSLATION INITIATION FACTOR 4H"/>
    <property type="match status" value="1"/>
</dbReference>
<dbReference type="PANTHER" id="PTHR23236">
    <property type="entry name" value="EUKARYOTIC TRANSLATION INITIATION FACTOR 4B/4H"/>
    <property type="match status" value="1"/>
</dbReference>
<feature type="region of interest" description="Disordered" evidence="3">
    <location>
        <begin position="21"/>
        <end position="79"/>
    </location>
</feature>
<dbReference type="AlphaFoldDB" id="A0A0D1ZLH0"/>
<dbReference type="SUPFAM" id="SSF54928">
    <property type="entry name" value="RNA-binding domain, RBD"/>
    <property type="match status" value="1"/>
</dbReference>
<evidence type="ECO:0000313" key="5">
    <source>
        <dbReference type="EMBL" id="KIV87638.1"/>
    </source>
</evidence>
<proteinExistence type="predicted"/>
<dbReference type="Proteomes" id="UP000053599">
    <property type="component" value="Unassembled WGS sequence"/>
</dbReference>
<dbReference type="InterPro" id="IPR035979">
    <property type="entry name" value="RBD_domain_sf"/>
</dbReference>
<feature type="compositionally biased region" description="Basic and acidic residues" evidence="3">
    <location>
        <begin position="300"/>
        <end position="316"/>
    </location>
</feature>
<dbReference type="GO" id="GO:0003723">
    <property type="term" value="F:RNA binding"/>
    <property type="evidence" value="ECO:0007669"/>
    <property type="project" value="UniProtKB-UniRule"/>
</dbReference>
<evidence type="ECO:0000259" key="4">
    <source>
        <dbReference type="PROSITE" id="PS50102"/>
    </source>
</evidence>
<feature type="domain" description="RRM" evidence="4">
    <location>
        <begin position="82"/>
        <end position="158"/>
    </location>
</feature>
<dbReference type="SMART" id="SM00360">
    <property type="entry name" value="RRM"/>
    <property type="match status" value="1"/>
</dbReference>
<dbReference type="Gene3D" id="3.30.70.330">
    <property type="match status" value="1"/>
</dbReference>
<dbReference type="HOGENOM" id="CLU_030044_0_1_1"/>
<keyword evidence="1 2" id="KW-0694">RNA-binding</keyword>
<dbReference type="EMBL" id="KN846951">
    <property type="protein sequence ID" value="KIV87638.1"/>
    <property type="molecule type" value="Genomic_DNA"/>
</dbReference>
<feature type="compositionally biased region" description="Basic and acidic residues" evidence="3">
    <location>
        <begin position="249"/>
        <end position="260"/>
    </location>
</feature>
<dbReference type="OrthoDB" id="48651at2759"/>
<feature type="compositionally biased region" description="Basic and acidic residues" evidence="3">
    <location>
        <begin position="271"/>
        <end position="289"/>
    </location>
</feature>
<dbReference type="InterPro" id="IPR012677">
    <property type="entry name" value="Nucleotide-bd_a/b_plait_sf"/>
</dbReference>
<dbReference type="STRING" id="1016849.A0A0D1ZLH0"/>
<protein>
    <recommendedName>
        <fullName evidence="4">RRM domain-containing protein</fullName>
    </recommendedName>
</protein>
<dbReference type="GO" id="GO:0005730">
    <property type="term" value="C:nucleolus"/>
    <property type="evidence" value="ECO:0007669"/>
    <property type="project" value="TreeGrafter"/>
</dbReference>
<feature type="compositionally biased region" description="Polar residues" evidence="3">
    <location>
        <begin position="37"/>
        <end position="54"/>
    </location>
</feature>
<dbReference type="PROSITE" id="PS50102">
    <property type="entry name" value="RRM"/>
    <property type="match status" value="1"/>
</dbReference>
<evidence type="ECO:0000256" key="2">
    <source>
        <dbReference type="PROSITE-ProRule" id="PRU00176"/>
    </source>
</evidence>
<feature type="compositionally biased region" description="Low complexity" evidence="3">
    <location>
        <begin position="317"/>
        <end position="332"/>
    </location>
</feature>
<feature type="compositionally biased region" description="Basic and acidic residues" evidence="3">
    <location>
        <begin position="374"/>
        <end position="430"/>
    </location>
</feature>
<gene>
    <name evidence="5" type="ORF">PV11_03170</name>
</gene>
<accession>A0A0D1ZLH0</accession>
<feature type="compositionally biased region" description="Basic and acidic residues" evidence="3">
    <location>
        <begin position="477"/>
        <end position="496"/>
    </location>
</feature>
<evidence type="ECO:0000313" key="6">
    <source>
        <dbReference type="Proteomes" id="UP000053599"/>
    </source>
</evidence>
<name>A0A0D1ZLH0_9EURO</name>
<organism evidence="5 6">
    <name type="scientific">Exophiala sideris</name>
    <dbReference type="NCBI Taxonomy" id="1016849"/>
    <lineage>
        <taxon>Eukaryota</taxon>
        <taxon>Fungi</taxon>
        <taxon>Dikarya</taxon>
        <taxon>Ascomycota</taxon>
        <taxon>Pezizomycotina</taxon>
        <taxon>Eurotiomycetes</taxon>
        <taxon>Chaetothyriomycetidae</taxon>
        <taxon>Chaetothyriales</taxon>
        <taxon>Herpotrichiellaceae</taxon>
        <taxon>Exophiala</taxon>
    </lineage>
</organism>
<feature type="region of interest" description="Disordered" evidence="3">
    <location>
        <begin position="153"/>
        <end position="549"/>
    </location>
</feature>
<feature type="compositionally biased region" description="Low complexity" evidence="3">
    <location>
        <begin position="236"/>
        <end position="248"/>
    </location>
</feature>
<feature type="compositionally biased region" description="Acidic residues" evidence="3">
    <location>
        <begin position="467"/>
        <end position="476"/>
    </location>
</feature>
<reference evidence="5 6" key="1">
    <citation type="submission" date="2015-01" db="EMBL/GenBank/DDBJ databases">
        <title>The Genome Sequence of Exophiala sideris CBS121828.</title>
        <authorList>
            <consortium name="The Broad Institute Genomics Platform"/>
            <person name="Cuomo C."/>
            <person name="de Hoog S."/>
            <person name="Gorbushina A."/>
            <person name="Stielow B."/>
            <person name="Teixiera M."/>
            <person name="Abouelleil A."/>
            <person name="Chapman S.B."/>
            <person name="Priest M."/>
            <person name="Young S.K."/>
            <person name="Wortman J."/>
            <person name="Nusbaum C."/>
            <person name="Birren B."/>
        </authorList>
    </citation>
    <scope>NUCLEOTIDE SEQUENCE [LARGE SCALE GENOMIC DNA]</scope>
    <source>
        <strain evidence="5 6">CBS 121828</strain>
    </source>
</reference>
<evidence type="ECO:0000256" key="1">
    <source>
        <dbReference type="ARBA" id="ARBA00022884"/>
    </source>
</evidence>
<sequence length="549" mass="60487">MGPKKNTQKMSLGTFLQDENYGSWADEMEDMPLPSSDRPSYGSSERRTFSTNTGMGMGNGFADRRDGYPSREQLPLPTEPPFTAHLANLSFDATQGDISDFFRDCSVTNVRIVEDKMDRKPKGFGYVEFGTLDGLKAALALSGSNLAGRQVRVSVAEPPKGGQDSRDFSDWSRKGPLPDLPNSQRRVSDRPSGGFGGGRNFDNMSDAGSERGPRRGAFEQGDGKSRDFSNWERKGPLSPASPAPTSLREGGRQGSREQGFRRNSPAWGEGRSQEGSRPPRHEFTERPPPERQPTAPELDNQWRSKMRPDAPAKETTPEATEPSSPTPTAAPTGRPRLNLQKRTVSEAVPAESPAPGSDSKASPFGAARPVNTAAKEKEVEEKRQLAIRQKKEAEEKAKADKVEEKRLAREKAEQEKSEKPTTKETKETKEAPTNNTTTPKDDDEETPEQATPKFDILRRADSGMNDMVEEDEEEGEEHLPVDDKAVKPKEIVRDAPAKANGSWRNAKPPQAAPEESTTAELEEEGWSTVSKPSKPRNNRRNYPSRAIAS</sequence>
<dbReference type="InterPro" id="IPR000504">
    <property type="entry name" value="RRM_dom"/>
</dbReference>
<feature type="compositionally biased region" description="Basic and acidic residues" evidence="3">
    <location>
        <begin position="208"/>
        <end position="235"/>
    </location>
</feature>